<name>A0A016UAW1_9BILA</name>
<dbReference type="OrthoDB" id="5817221at2759"/>
<dbReference type="AlphaFoldDB" id="A0A016UAW1"/>
<organism evidence="1 2">
    <name type="scientific">Ancylostoma ceylanicum</name>
    <dbReference type="NCBI Taxonomy" id="53326"/>
    <lineage>
        <taxon>Eukaryota</taxon>
        <taxon>Metazoa</taxon>
        <taxon>Ecdysozoa</taxon>
        <taxon>Nematoda</taxon>
        <taxon>Chromadorea</taxon>
        <taxon>Rhabditida</taxon>
        <taxon>Rhabditina</taxon>
        <taxon>Rhabditomorpha</taxon>
        <taxon>Strongyloidea</taxon>
        <taxon>Ancylostomatidae</taxon>
        <taxon>Ancylostomatinae</taxon>
        <taxon>Ancylostoma</taxon>
    </lineage>
</organism>
<gene>
    <name evidence="1" type="primary">Acey_s0048.g1580</name>
    <name evidence="1" type="ORF">Y032_0048g1580</name>
</gene>
<sequence>MNIDSFEQLTTRIGRLRLRRCGSMPALTVFIAYAPTSSYDEDEIEAFYMDLENFYRENHTFYKVIVGLTTLTPRLALEERLRNFTSVPTA</sequence>
<reference evidence="2" key="1">
    <citation type="journal article" date="2015" name="Nat. Genet.">
        <title>The genome and transcriptome of the zoonotic hookworm Ancylostoma ceylanicum identify infection-specific gene families.</title>
        <authorList>
            <person name="Schwarz E.M."/>
            <person name="Hu Y."/>
            <person name="Antoshechkin I."/>
            <person name="Miller M.M."/>
            <person name="Sternberg P.W."/>
            <person name="Aroian R.V."/>
        </authorList>
    </citation>
    <scope>NUCLEOTIDE SEQUENCE</scope>
    <source>
        <strain evidence="2">HY135</strain>
    </source>
</reference>
<proteinExistence type="predicted"/>
<protein>
    <submittedName>
        <fullName evidence="1">Uncharacterized protein</fullName>
    </submittedName>
</protein>
<comment type="caution">
    <text evidence="1">The sequence shown here is derived from an EMBL/GenBank/DDBJ whole genome shotgun (WGS) entry which is preliminary data.</text>
</comment>
<dbReference type="EMBL" id="JARK01001384">
    <property type="protein sequence ID" value="EYC12041.1"/>
    <property type="molecule type" value="Genomic_DNA"/>
</dbReference>
<keyword evidence="2" id="KW-1185">Reference proteome</keyword>
<accession>A0A016UAW1</accession>
<evidence type="ECO:0000313" key="1">
    <source>
        <dbReference type="EMBL" id="EYC12041.1"/>
    </source>
</evidence>
<evidence type="ECO:0000313" key="2">
    <source>
        <dbReference type="Proteomes" id="UP000024635"/>
    </source>
</evidence>
<dbReference type="Proteomes" id="UP000024635">
    <property type="component" value="Unassembled WGS sequence"/>
</dbReference>